<dbReference type="Proteomes" id="UP000244173">
    <property type="component" value="Chromosome"/>
</dbReference>
<name>A0A2S0PD27_9NEIS</name>
<organism evidence="1 2">
    <name type="scientific">Microvirgula aerodenitrificans</name>
    <dbReference type="NCBI Taxonomy" id="57480"/>
    <lineage>
        <taxon>Bacteria</taxon>
        <taxon>Pseudomonadati</taxon>
        <taxon>Pseudomonadota</taxon>
        <taxon>Betaproteobacteria</taxon>
        <taxon>Neisseriales</taxon>
        <taxon>Aquaspirillaceae</taxon>
        <taxon>Microvirgula</taxon>
    </lineage>
</organism>
<proteinExistence type="predicted"/>
<keyword evidence="2" id="KW-1185">Reference proteome</keyword>
<sequence length="82" mass="9488">MGNKYFKYCSGMRLPSLEVKAGEVIYGGNINANMKGESLFLNYDYDFDAARKFIAQYYPELSSKLQEKRFSLYRIGSLPNCY</sequence>
<gene>
    <name evidence="1" type="ORF">DAI18_15355</name>
</gene>
<reference evidence="1 2" key="1">
    <citation type="submission" date="2018-04" db="EMBL/GenBank/DDBJ databases">
        <title>Denitrifier Microvirgula.</title>
        <authorList>
            <person name="Anderson E."/>
            <person name="Jang J."/>
            <person name="Ishii S."/>
        </authorList>
    </citation>
    <scope>NUCLEOTIDE SEQUENCE [LARGE SCALE GENOMIC DNA]</scope>
    <source>
        <strain evidence="1 2">BE2.4</strain>
    </source>
</reference>
<protein>
    <submittedName>
        <fullName evidence="1">Uncharacterized protein</fullName>
    </submittedName>
</protein>
<dbReference type="KEGG" id="maer:DAI18_15355"/>
<dbReference type="AlphaFoldDB" id="A0A2S0PD27"/>
<accession>A0A2S0PD27</accession>
<evidence type="ECO:0000313" key="1">
    <source>
        <dbReference type="EMBL" id="AVY95261.1"/>
    </source>
</evidence>
<dbReference type="EMBL" id="CP028519">
    <property type="protein sequence ID" value="AVY95261.1"/>
    <property type="molecule type" value="Genomic_DNA"/>
</dbReference>
<evidence type="ECO:0000313" key="2">
    <source>
        <dbReference type="Proteomes" id="UP000244173"/>
    </source>
</evidence>